<dbReference type="SUPFAM" id="SSF55021">
    <property type="entry name" value="ACT-like"/>
    <property type="match status" value="1"/>
</dbReference>
<dbReference type="Proteomes" id="UP000625711">
    <property type="component" value="Unassembled WGS sequence"/>
</dbReference>
<keyword evidence="3" id="KW-1185">Reference proteome</keyword>
<sequence>QAFQDLGISVQHIESRPSQTGDNQVDFLVDIETDSKKIEQLGRMLKREVLTMVIGSYGSGVEEFPPPTPLSATASF</sequence>
<dbReference type="InterPro" id="IPR045865">
    <property type="entry name" value="ACT-like_dom_sf"/>
</dbReference>
<dbReference type="AlphaFoldDB" id="A0A834ILY3"/>
<feature type="non-terminal residue" evidence="2">
    <location>
        <position position="1"/>
    </location>
</feature>
<proteinExistence type="predicted"/>
<dbReference type="PROSITE" id="PS51671">
    <property type="entry name" value="ACT"/>
    <property type="match status" value="1"/>
</dbReference>
<dbReference type="Gene3D" id="3.30.70.260">
    <property type="match status" value="1"/>
</dbReference>
<accession>A0A834ILY3</accession>
<protein>
    <recommendedName>
        <fullName evidence="1">ACT domain-containing protein</fullName>
    </recommendedName>
</protein>
<gene>
    <name evidence="2" type="ORF">GWI33_010315</name>
</gene>
<evidence type="ECO:0000259" key="1">
    <source>
        <dbReference type="PROSITE" id="PS51671"/>
    </source>
</evidence>
<organism evidence="2 3">
    <name type="scientific">Rhynchophorus ferrugineus</name>
    <name type="common">Red palm weevil</name>
    <name type="synonym">Curculio ferrugineus</name>
    <dbReference type="NCBI Taxonomy" id="354439"/>
    <lineage>
        <taxon>Eukaryota</taxon>
        <taxon>Metazoa</taxon>
        <taxon>Ecdysozoa</taxon>
        <taxon>Arthropoda</taxon>
        <taxon>Hexapoda</taxon>
        <taxon>Insecta</taxon>
        <taxon>Pterygota</taxon>
        <taxon>Neoptera</taxon>
        <taxon>Endopterygota</taxon>
        <taxon>Coleoptera</taxon>
        <taxon>Polyphaga</taxon>
        <taxon>Cucujiformia</taxon>
        <taxon>Curculionidae</taxon>
        <taxon>Dryophthorinae</taxon>
        <taxon>Rhynchophorus</taxon>
    </lineage>
</organism>
<name>A0A834ILY3_RHYFE</name>
<dbReference type="InterPro" id="IPR002912">
    <property type="entry name" value="ACT_dom"/>
</dbReference>
<reference evidence="2" key="1">
    <citation type="submission" date="2020-08" db="EMBL/GenBank/DDBJ databases">
        <title>Genome sequencing and assembly of the red palm weevil Rhynchophorus ferrugineus.</title>
        <authorList>
            <person name="Dias G.B."/>
            <person name="Bergman C.M."/>
            <person name="Manee M."/>
        </authorList>
    </citation>
    <scope>NUCLEOTIDE SEQUENCE</scope>
    <source>
        <strain evidence="2">AA-2017</strain>
        <tissue evidence="2">Whole larva</tissue>
    </source>
</reference>
<evidence type="ECO:0000313" key="2">
    <source>
        <dbReference type="EMBL" id="KAF7276447.1"/>
    </source>
</evidence>
<feature type="domain" description="ACT" evidence="1">
    <location>
        <begin position="1"/>
        <end position="61"/>
    </location>
</feature>
<dbReference type="EMBL" id="JAACXV010006713">
    <property type="protein sequence ID" value="KAF7276447.1"/>
    <property type="molecule type" value="Genomic_DNA"/>
</dbReference>
<dbReference type="OrthoDB" id="983542at2759"/>
<feature type="non-terminal residue" evidence="2">
    <location>
        <position position="76"/>
    </location>
</feature>
<evidence type="ECO:0000313" key="3">
    <source>
        <dbReference type="Proteomes" id="UP000625711"/>
    </source>
</evidence>
<comment type="caution">
    <text evidence="2">The sequence shown here is derived from an EMBL/GenBank/DDBJ whole genome shotgun (WGS) entry which is preliminary data.</text>
</comment>